<evidence type="ECO:0000259" key="3">
    <source>
        <dbReference type="PROSITE" id="PS51782"/>
    </source>
</evidence>
<feature type="compositionally biased region" description="Acidic residues" evidence="1">
    <location>
        <begin position="319"/>
        <end position="328"/>
    </location>
</feature>
<dbReference type="InterPro" id="IPR018392">
    <property type="entry name" value="LysM"/>
</dbReference>
<dbReference type="Gene3D" id="1.20.58.2200">
    <property type="match status" value="1"/>
</dbReference>
<proteinExistence type="predicted"/>
<gene>
    <name evidence="4" type="primary">tspA</name>
    <name evidence="4" type="ORF">NCTC10660_00103</name>
</gene>
<dbReference type="Gene3D" id="3.10.350.10">
    <property type="entry name" value="LysM domain"/>
    <property type="match status" value="1"/>
</dbReference>
<dbReference type="GeneID" id="93351123"/>
<name>A0A378TX39_NEIEL</name>
<organism evidence="4 5">
    <name type="scientific">Neisseria elongata</name>
    <dbReference type="NCBI Taxonomy" id="495"/>
    <lineage>
        <taxon>Bacteria</taxon>
        <taxon>Pseudomonadati</taxon>
        <taxon>Pseudomonadota</taxon>
        <taxon>Betaproteobacteria</taxon>
        <taxon>Neisseriales</taxon>
        <taxon>Neisseriaceae</taxon>
        <taxon>Neisseria</taxon>
    </lineage>
</organism>
<feature type="chain" id="PRO_5016862969" evidence="2">
    <location>
        <begin position="23"/>
        <end position="925"/>
    </location>
</feature>
<accession>A0A378TX39</accession>
<protein>
    <submittedName>
        <fullName evidence="4">TspA protein</fullName>
    </submittedName>
</protein>
<dbReference type="EMBL" id="UGQW01000001">
    <property type="protein sequence ID" value="STZ66652.1"/>
    <property type="molecule type" value="Genomic_DNA"/>
</dbReference>
<feature type="compositionally biased region" description="Basic and acidic residues" evidence="1">
    <location>
        <begin position="233"/>
        <end position="275"/>
    </location>
</feature>
<dbReference type="Proteomes" id="UP000254927">
    <property type="component" value="Unassembled WGS sequence"/>
</dbReference>
<evidence type="ECO:0000256" key="1">
    <source>
        <dbReference type="SAM" id="MobiDB-lite"/>
    </source>
</evidence>
<reference evidence="4 5" key="1">
    <citation type="submission" date="2018-06" db="EMBL/GenBank/DDBJ databases">
        <authorList>
            <consortium name="Pathogen Informatics"/>
            <person name="Doyle S."/>
        </authorList>
    </citation>
    <scope>NUCLEOTIDE SEQUENCE [LARGE SCALE GENOMIC DNA]</scope>
    <source>
        <strain evidence="4 5">NCTC10660</strain>
    </source>
</reference>
<feature type="region of interest" description="Disordered" evidence="1">
    <location>
        <begin position="124"/>
        <end position="154"/>
    </location>
</feature>
<feature type="signal peptide" evidence="2">
    <location>
        <begin position="1"/>
        <end position="22"/>
    </location>
</feature>
<dbReference type="InterPro" id="IPR020011">
    <property type="entry name" value="FimV_C"/>
</dbReference>
<dbReference type="InterPro" id="IPR038440">
    <property type="entry name" value="FimV_C_sf"/>
</dbReference>
<keyword evidence="2" id="KW-0732">Signal</keyword>
<evidence type="ECO:0000256" key="2">
    <source>
        <dbReference type="SAM" id="SignalP"/>
    </source>
</evidence>
<evidence type="ECO:0000313" key="5">
    <source>
        <dbReference type="Proteomes" id="UP000254927"/>
    </source>
</evidence>
<feature type="compositionally biased region" description="Basic and acidic residues" evidence="1">
    <location>
        <begin position="124"/>
        <end position="144"/>
    </location>
</feature>
<feature type="region of interest" description="Disordered" evidence="1">
    <location>
        <begin position="490"/>
        <end position="515"/>
    </location>
</feature>
<dbReference type="CDD" id="cd00118">
    <property type="entry name" value="LysM"/>
    <property type="match status" value="1"/>
</dbReference>
<evidence type="ECO:0000313" key="4">
    <source>
        <dbReference type="EMBL" id="STZ66652.1"/>
    </source>
</evidence>
<dbReference type="RefSeq" id="WP_143095757.1">
    <property type="nucleotide sequence ID" value="NZ_CP031252.1"/>
</dbReference>
<dbReference type="NCBIfam" id="TIGR03504">
    <property type="entry name" value="FimV_Cterm"/>
    <property type="match status" value="1"/>
</dbReference>
<dbReference type="AlphaFoldDB" id="A0A378TX39"/>
<feature type="domain" description="LysM" evidence="3">
    <location>
        <begin position="152"/>
        <end position="206"/>
    </location>
</feature>
<sequence>MDSKIKLIALSVSLLASTGSVAALGGLRVSSGLGEPFSATVTVTGKEAKELLRGTKLNLSDNRLKANVRKSGNDAIVSLRSSGAINEPVIVFQMGVKGQSRQYTAVLDPSSAKAKAAVAEAKKAEREAAEKKNPVPDSGKKKIDAAPVATSGQHTVQTGETLTIIAEQLKPANMPVDQAVRALINANQKKLGRNPNQLFAGVVLDLPSSFKQSASVQVEKKPAKEAPPIKPAAETKEKEQVKPVEEKTEPKKQEPVATEPQEKIVKQEVVEDSKPSEQVPPVQPISEVQQASKEVAPATPSQPVVSEEESAKIKPQPAEAEDTGSEDEGGSLWKLVLAGGIGLTIILLLAKLFLDRKAAAKSRQGDQLGEETPFDEQNDGIRLHQPIAKPEHPKAPITKETAMAETAMAADDVEDDDVFFEVVGDDKPASQDDGFDLNLNALSIDQQQAGIVSSAVTDDEETLSRANADWDNIESTDSVFEPDDFGLVKDASVTPPAVEPSPAPIETVTTESAPVLDWSEAVETEQNEAAEETITSWANPEAIAKYEERKTASPASEVAYVAENEIVEPATVSWAENDIGQVAEIEEPLEFAVVSSEEIQPVAETPQAGQEVFAEDIQVATETTVEDALEFVAPEPAEVVAATPIEEKTAEPAEEALAFVVDDQPFDTDALSEPETVKVDVETPVPTLSFALEPMPVEQAEVSQPSVEVEAVESAETVEFEPVAVPETALVEEPQPAAVEPFSFEAEEPFAPEVAVPEILEPEIPEVEPVSVPAVETVQVAEEEVVETVAADELPDFNVQIPEVQEAQAVQAEPEVSAAGSKGWSDNEVDFSDTNITFDDGSADSSDELAIDWSDLDMAEGDSKPAFVSESVGMTAPLEAKYELAEMYIEIGDPEAARETLNELIEESSGEIQAKSRALLNSIGG</sequence>
<dbReference type="InterPro" id="IPR036779">
    <property type="entry name" value="LysM_dom_sf"/>
</dbReference>
<feature type="region of interest" description="Disordered" evidence="1">
    <location>
        <begin position="215"/>
        <end position="328"/>
    </location>
</feature>
<dbReference type="PROSITE" id="PS51782">
    <property type="entry name" value="LYSM"/>
    <property type="match status" value="1"/>
</dbReference>